<gene>
    <name evidence="1" type="ORF">GCM10010238_40070</name>
</gene>
<reference evidence="1" key="1">
    <citation type="journal article" date="2014" name="Int. J. Syst. Evol. Microbiol.">
        <title>Complete genome sequence of Corynebacterium casei LMG S-19264T (=DSM 44701T), isolated from a smear-ripened cheese.</title>
        <authorList>
            <consortium name="US DOE Joint Genome Institute (JGI-PGF)"/>
            <person name="Walter F."/>
            <person name="Albersmeier A."/>
            <person name="Kalinowski J."/>
            <person name="Ruckert C."/>
        </authorList>
    </citation>
    <scope>NUCLEOTIDE SEQUENCE</scope>
    <source>
        <strain evidence="1">JCM 4234</strain>
    </source>
</reference>
<protein>
    <submittedName>
        <fullName evidence="1">Uncharacterized protein</fullName>
    </submittedName>
</protein>
<dbReference type="AlphaFoldDB" id="A0A918LH83"/>
<organism evidence="1 2">
    <name type="scientific">Streptomyces griseoviridis</name>
    <dbReference type="NCBI Taxonomy" id="45398"/>
    <lineage>
        <taxon>Bacteria</taxon>
        <taxon>Bacillati</taxon>
        <taxon>Actinomycetota</taxon>
        <taxon>Actinomycetes</taxon>
        <taxon>Kitasatosporales</taxon>
        <taxon>Streptomycetaceae</taxon>
        <taxon>Streptomyces</taxon>
    </lineage>
</organism>
<dbReference type="Proteomes" id="UP000653493">
    <property type="component" value="Unassembled WGS sequence"/>
</dbReference>
<evidence type="ECO:0000313" key="2">
    <source>
        <dbReference type="Proteomes" id="UP000653493"/>
    </source>
</evidence>
<dbReference type="EMBL" id="BMSL01000011">
    <property type="protein sequence ID" value="GGS46293.1"/>
    <property type="molecule type" value="Genomic_DNA"/>
</dbReference>
<accession>A0A918LH83</accession>
<evidence type="ECO:0000313" key="1">
    <source>
        <dbReference type="EMBL" id="GGS46293.1"/>
    </source>
</evidence>
<comment type="caution">
    <text evidence="1">The sequence shown here is derived from an EMBL/GenBank/DDBJ whole genome shotgun (WGS) entry which is preliminary data.</text>
</comment>
<proteinExistence type="predicted"/>
<sequence length="86" mass="8723">MTVPERVGTVANRTRANGWLRRARTGTGAVGLSAVVLVPAGAPRPGRCAGGATDGRSVKRLESDVGDAARARRGTRCVGAGPERAG</sequence>
<keyword evidence="2" id="KW-1185">Reference proteome</keyword>
<reference evidence="1" key="2">
    <citation type="submission" date="2020-09" db="EMBL/GenBank/DDBJ databases">
        <authorList>
            <person name="Sun Q."/>
            <person name="Ohkuma M."/>
        </authorList>
    </citation>
    <scope>NUCLEOTIDE SEQUENCE</scope>
    <source>
        <strain evidence="1">JCM 4234</strain>
    </source>
</reference>
<name>A0A918LH83_STRGD</name>